<evidence type="ECO:0000313" key="4">
    <source>
        <dbReference type="Proteomes" id="UP001652582"/>
    </source>
</evidence>
<keyword evidence="1" id="KW-1015">Disulfide bond</keyword>
<feature type="compositionally biased region" description="Pro residues" evidence="2">
    <location>
        <begin position="468"/>
        <end position="487"/>
    </location>
</feature>
<name>A0ABM3LIJ1_BICAN</name>
<sequence>MNTEGSQSRIVSGWEALPGQHPHQVSLRMVNPLGSVSRAANTGVGRVTIVVRAGLVSLLRPEMIVETTSYYNHPTFDSTRPTVVQPNDIALLELPIKLEYSRNLQPIRIQPSAHAFRNYENLVVHTSGFGRTWTNGKVETFLCVCAYSRILIRTSSVTKSFSALILDLKVSDCTARRSYHGGAALGVPARRVQPHVRRRVRLRHHHRHHHLCALLQRHFAVHLPGEGTVTTVSSATEELRWVYLRAVSNPTCAGVFGSGIITATTICARYFNVTSQSTCQGDSGGPLVHVDEQGVPVLVGVSSFVAGEPFGCHSGLPAGFARPGPFHAWYRDVTGLDFENLNEEEDDTTSTTTTTTTTTTTPTTTTPTTTTPTTTTPTTTTPTTTTPTTTTPTTTTPTTTTPTTTTPTTTTPTTTTPASTTPTTSTPTTVTPTTTSSTPTITTSAPSTTTYSTTTTTPFTTTYSTTPRIPPTPPTTPPIPSTTPPITPDGDDDEDDDPEVSELLKRLDVKVKVLVSLSKNDRVRVQ</sequence>
<dbReference type="InterPro" id="IPR001254">
    <property type="entry name" value="Trypsin_dom"/>
</dbReference>
<dbReference type="SMART" id="SM00020">
    <property type="entry name" value="Tryp_SPc"/>
    <property type="match status" value="1"/>
</dbReference>
<dbReference type="InterPro" id="IPR009003">
    <property type="entry name" value="Peptidase_S1_PA"/>
</dbReference>
<keyword evidence="4" id="KW-1185">Reference proteome</keyword>
<dbReference type="Proteomes" id="UP001652582">
    <property type="component" value="Chromosome 8"/>
</dbReference>
<dbReference type="GeneID" id="112050717"/>
<accession>A0ABM3LIJ1</accession>
<feature type="region of interest" description="Disordered" evidence="2">
    <location>
        <begin position="342"/>
        <end position="499"/>
    </location>
</feature>
<dbReference type="PANTHER" id="PTHR24250:SF50">
    <property type="entry name" value="PEPTIDASE S1 DOMAIN-CONTAINING PROTEIN"/>
    <property type="match status" value="1"/>
</dbReference>
<dbReference type="RefSeq" id="XP_052738880.1">
    <property type="nucleotide sequence ID" value="XM_052882920.1"/>
</dbReference>
<feature type="compositionally biased region" description="Low complexity" evidence="2">
    <location>
        <begin position="349"/>
        <end position="467"/>
    </location>
</feature>
<dbReference type="PROSITE" id="PS50240">
    <property type="entry name" value="TRYPSIN_DOM"/>
    <property type="match status" value="1"/>
</dbReference>
<evidence type="ECO:0000256" key="1">
    <source>
        <dbReference type="ARBA" id="ARBA00023157"/>
    </source>
</evidence>
<feature type="compositionally biased region" description="Acidic residues" evidence="2">
    <location>
        <begin position="489"/>
        <end position="499"/>
    </location>
</feature>
<dbReference type="PROSITE" id="PS00135">
    <property type="entry name" value="TRYPSIN_SER"/>
    <property type="match status" value="1"/>
</dbReference>
<gene>
    <name evidence="5" type="primary">LOC112050717</name>
</gene>
<reference evidence="5" key="1">
    <citation type="submission" date="2025-08" db="UniProtKB">
        <authorList>
            <consortium name="RefSeq"/>
        </authorList>
    </citation>
    <scope>IDENTIFICATION</scope>
</reference>
<feature type="domain" description="Peptidase S1" evidence="3">
    <location>
        <begin position="10"/>
        <end position="335"/>
    </location>
</feature>
<dbReference type="PANTHER" id="PTHR24250">
    <property type="entry name" value="CHYMOTRYPSIN-RELATED"/>
    <property type="match status" value="1"/>
</dbReference>
<evidence type="ECO:0000259" key="3">
    <source>
        <dbReference type="PROSITE" id="PS50240"/>
    </source>
</evidence>
<dbReference type="SUPFAM" id="SSF50494">
    <property type="entry name" value="Trypsin-like serine proteases"/>
    <property type="match status" value="1"/>
</dbReference>
<dbReference type="Pfam" id="PF00089">
    <property type="entry name" value="Trypsin"/>
    <property type="match status" value="2"/>
</dbReference>
<dbReference type="InterPro" id="IPR043504">
    <property type="entry name" value="Peptidase_S1_PA_chymotrypsin"/>
</dbReference>
<evidence type="ECO:0000313" key="5">
    <source>
        <dbReference type="RefSeq" id="XP_052738880.1"/>
    </source>
</evidence>
<protein>
    <submittedName>
        <fullName evidence="5">Mucin-17</fullName>
    </submittedName>
</protein>
<dbReference type="Gene3D" id="2.40.10.10">
    <property type="entry name" value="Trypsin-like serine proteases"/>
    <property type="match status" value="2"/>
</dbReference>
<dbReference type="InterPro" id="IPR033116">
    <property type="entry name" value="TRYPSIN_SER"/>
</dbReference>
<organism evidence="4 5">
    <name type="scientific">Bicyclus anynana</name>
    <name type="common">Squinting bush brown butterfly</name>
    <dbReference type="NCBI Taxonomy" id="110368"/>
    <lineage>
        <taxon>Eukaryota</taxon>
        <taxon>Metazoa</taxon>
        <taxon>Ecdysozoa</taxon>
        <taxon>Arthropoda</taxon>
        <taxon>Hexapoda</taxon>
        <taxon>Insecta</taxon>
        <taxon>Pterygota</taxon>
        <taxon>Neoptera</taxon>
        <taxon>Endopterygota</taxon>
        <taxon>Lepidoptera</taxon>
        <taxon>Glossata</taxon>
        <taxon>Ditrysia</taxon>
        <taxon>Papilionoidea</taxon>
        <taxon>Nymphalidae</taxon>
        <taxon>Satyrinae</taxon>
        <taxon>Satyrini</taxon>
        <taxon>Mycalesina</taxon>
        <taxon>Bicyclus</taxon>
    </lineage>
</organism>
<evidence type="ECO:0000256" key="2">
    <source>
        <dbReference type="SAM" id="MobiDB-lite"/>
    </source>
</evidence>
<proteinExistence type="predicted"/>